<evidence type="ECO:0000313" key="2">
    <source>
        <dbReference type="EMBL" id="NOV43181.1"/>
    </source>
</evidence>
<protein>
    <submittedName>
        <fullName evidence="2">Putative secreted protein</fullName>
    </submittedName>
</protein>
<reference evidence="2" key="1">
    <citation type="submission" date="2019-09" db="EMBL/GenBank/DDBJ databases">
        <title>Organ-specific transcriptomic study of the physiology of the cattle tick, Rhipicephalus microplus.</title>
        <authorList>
            <person name="Tirloni L."/>
            <person name="Braz G."/>
            <person name="Gandara A.C.P."/>
            <person name="Sabadin G.A."/>
            <person name="da Silva R.M."/>
            <person name="Guizzo M.G."/>
            <person name="Machado J.A."/>
            <person name="Costa E.P."/>
            <person name="Gomes H.F."/>
            <person name="Moraes J."/>
            <person name="Mota M.B.S."/>
            <person name="Mesquita R.D."/>
            <person name="Alvarenga P.H."/>
            <person name="Alves F."/>
            <person name="Seixas A."/>
            <person name="da Fonseca R.N."/>
            <person name="Fogaca A."/>
            <person name="Logullo C."/>
            <person name="Tanaka A."/>
            <person name="Daffre S."/>
            <person name="Termignoni C."/>
            <person name="Vaz I.S.Jr."/>
            <person name="Oliveira P.L."/>
            <person name="Ribeiro J.M."/>
        </authorList>
    </citation>
    <scope>NUCLEOTIDE SEQUENCE</scope>
    <source>
        <strain evidence="2">Porto Alegre</strain>
    </source>
</reference>
<organism evidence="2">
    <name type="scientific">Rhipicephalus microplus</name>
    <name type="common">Cattle tick</name>
    <name type="synonym">Boophilus microplus</name>
    <dbReference type="NCBI Taxonomy" id="6941"/>
    <lineage>
        <taxon>Eukaryota</taxon>
        <taxon>Metazoa</taxon>
        <taxon>Ecdysozoa</taxon>
        <taxon>Arthropoda</taxon>
        <taxon>Chelicerata</taxon>
        <taxon>Arachnida</taxon>
        <taxon>Acari</taxon>
        <taxon>Parasitiformes</taxon>
        <taxon>Ixodida</taxon>
        <taxon>Ixodoidea</taxon>
        <taxon>Ixodidae</taxon>
        <taxon>Rhipicephalinae</taxon>
        <taxon>Rhipicephalus</taxon>
        <taxon>Boophilus</taxon>
    </lineage>
</organism>
<sequence>MTGGSLLCYVYSFCIVCLASAHHTVDTCFLVCWYRQCLNIVSISSIYMNTIVELYIIYTSSQLCLAASLASLVKYLVAICLSL</sequence>
<accession>A0A6M2DD84</accession>
<evidence type="ECO:0000256" key="1">
    <source>
        <dbReference type="SAM" id="SignalP"/>
    </source>
</evidence>
<dbReference type="AlphaFoldDB" id="A0A6M2DD84"/>
<name>A0A6M2DD84_RHIMP</name>
<dbReference type="EMBL" id="GHWJ01010444">
    <property type="protein sequence ID" value="NOV43181.1"/>
    <property type="molecule type" value="Transcribed_RNA"/>
</dbReference>
<proteinExistence type="predicted"/>
<feature type="signal peptide" evidence="1">
    <location>
        <begin position="1"/>
        <end position="21"/>
    </location>
</feature>
<keyword evidence="1" id="KW-0732">Signal</keyword>
<feature type="chain" id="PRO_5026957970" evidence="1">
    <location>
        <begin position="22"/>
        <end position="83"/>
    </location>
</feature>